<organism evidence="2">
    <name type="scientific">Pseudomonas saudimassiliensis</name>
    <dbReference type="NCBI Taxonomy" id="1461581"/>
    <lineage>
        <taxon>Bacteria</taxon>
        <taxon>Pseudomonadati</taxon>
        <taxon>Pseudomonadota</taxon>
        <taxon>Gammaproteobacteria</taxon>
        <taxon>Pseudomonadales</taxon>
        <taxon>Pseudomonadaceae</taxon>
        <taxon>Pseudomonas</taxon>
    </lineage>
</organism>
<dbReference type="PANTHER" id="PTHR30087:SF0">
    <property type="entry name" value="INNER MEMBRANE PROTEIN"/>
    <property type="match status" value="1"/>
</dbReference>
<name>A0A078MDS5_9PSED</name>
<dbReference type="PANTHER" id="PTHR30087">
    <property type="entry name" value="INNER MEMBRANE PROTEIN"/>
    <property type="match status" value="1"/>
</dbReference>
<accession>A0A078MDS5</accession>
<reference evidence="2" key="1">
    <citation type="submission" date="2014-07" db="EMBL/GenBank/DDBJ databases">
        <authorList>
            <person name="Urmite Genomes Urmite Genomes"/>
        </authorList>
    </citation>
    <scope>NUCLEOTIDE SEQUENCE</scope>
    <source>
        <strain evidence="2">12M76_air</strain>
    </source>
</reference>
<dbReference type="AlphaFoldDB" id="A0A078MDS5"/>
<dbReference type="Pfam" id="PF08349">
    <property type="entry name" value="DUF1722"/>
    <property type="match status" value="1"/>
</dbReference>
<proteinExistence type="predicted"/>
<sequence>MAAPALPTVGITTDAPAPALTHRLEQLVVLVAVSPLAACLGEIDGLILLPDADDHNGAAARALTAAHPGLPEVAAAELTDTARLAHFLMRIEAHAAWRALRMASLTQGALVDFHSRYKYQLMACSPAAYRALGQRLGQRTGQSDAAFAQGYFVDLMAALRNPPTPGLHCNVLMHLGGYFRRHLDATERQALERCILAYRDGAVSLTEPLARLRQYLEEYPNPYLSRQVYLQPYLERVSD</sequence>
<dbReference type="EMBL" id="LM997413">
    <property type="protein sequence ID" value="CEA04410.1"/>
    <property type="molecule type" value="Genomic_DNA"/>
</dbReference>
<gene>
    <name evidence="2" type="primary">ybgA</name>
    <name evidence="2" type="ORF">BN1049_01539</name>
</gene>
<evidence type="ECO:0000313" key="2">
    <source>
        <dbReference type="EMBL" id="CEA04410.1"/>
    </source>
</evidence>
<evidence type="ECO:0000259" key="1">
    <source>
        <dbReference type="Pfam" id="PF08349"/>
    </source>
</evidence>
<dbReference type="OrthoDB" id="495783at2"/>
<dbReference type="PATRIC" id="fig|1461581.3.peg.1517"/>
<dbReference type="EMBL" id="LK391969">
    <property type="protein sequence ID" value="CEF26606.1"/>
    <property type="molecule type" value="Genomic_DNA"/>
</dbReference>
<protein>
    <submittedName>
        <fullName evidence="2">Protein YbgA</fullName>
    </submittedName>
</protein>
<feature type="domain" description="DUF1722" evidence="1">
    <location>
        <begin position="118"/>
        <end position="233"/>
    </location>
</feature>
<dbReference type="RefSeq" id="WP_052508735.1">
    <property type="nucleotide sequence ID" value="NZ_LK391969.1"/>
</dbReference>
<dbReference type="InterPro" id="IPR013560">
    <property type="entry name" value="DUF1722"/>
</dbReference>